<reference evidence="1 2" key="1">
    <citation type="submission" date="2017-08" db="EMBL/GenBank/DDBJ databases">
        <title>Virgibacillus indicus sp. nov. and Virgibacillus profoundi sp. nov, two moderately halophilic bacteria isolated from marine sediment by using the Microfluidic Streak Plate.</title>
        <authorList>
            <person name="Xu B."/>
            <person name="Hu B."/>
            <person name="Wang J."/>
            <person name="Zhu Y."/>
            <person name="Huang L."/>
            <person name="Du W."/>
            <person name="Huang Y."/>
        </authorList>
    </citation>
    <scope>NUCLEOTIDE SEQUENCE [LARGE SCALE GENOMIC DNA]</scope>
    <source>
        <strain evidence="1 2">IO3-P2-C2</strain>
    </source>
</reference>
<dbReference type="EMBL" id="NPMS01000005">
    <property type="protein sequence ID" value="OZU88331.1"/>
    <property type="molecule type" value="Genomic_DNA"/>
</dbReference>
<evidence type="ECO:0000313" key="2">
    <source>
        <dbReference type="Proteomes" id="UP000216498"/>
    </source>
</evidence>
<accession>A0A265N946</accession>
<organism evidence="1 2">
    <name type="scientific">Virgibacillus indicus</name>
    <dbReference type="NCBI Taxonomy" id="2024554"/>
    <lineage>
        <taxon>Bacteria</taxon>
        <taxon>Bacillati</taxon>
        <taxon>Bacillota</taxon>
        <taxon>Bacilli</taxon>
        <taxon>Bacillales</taxon>
        <taxon>Bacillaceae</taxon>
        <taxon>Virgibacillus</taxon>
    </lineage>
</organism>
<dbReference type="RefSeq" id="WP_094886070.1">
    <property type="nucleotide sequence ID" value="NZ_NPMS01000005.1"/>
</dbReference>
<sequence>MRNIVVADLNQIDFQTSFQRPKIIDSVNDLTEKEGTFLINKSNMNEGLKKEGNLFIPSTLLEQTYEGVQVYFELEQYPFFQKAKEMITDPKGVLRFRRKVRNEKSNGLPASDLFVLTSILGEPEDVQLKGTKQEVKPYHLIITVNFGSGTMAHLEYTFSDEDERIEFDWSGIQNIIEFDSKEMNPIDPKGYRRLPLLYSTDSILSAAHKADQNLIKRLIKYCGLLNGGVK</sequence>
<name>A0A265N946_9BACI</name>
<dbReference type="AlphaFoldDB" id="A0A265N946"/>
<proteinExistence type="predicted"/>
<evidence type="ECO:0000313" key="1">
    <source>
        <dbReference type="EMBL" id="OZU88331.1"/>
    </source>
</evidence>
<protein>
    <submittedName>
        <fullName evidence="1">Uncharacterized protein</fullName>
    </submittedName>
</protein>
<comment type="caution">
    <text evidence="1">The sequence shown here is derived from an EMBL/GenBank/DDBJ whole genome shotgun (WGS) entry which is preliminary data.</text>
</comment>
<keyword evidence="2" id="KW-1185">Reference proteome</keyword>
<gene>
    <name evidence="1" type="ORF">CIL03_11815</name>
</gene>
<dbReference type="Proteomes" id="UP000216498">
    <property type="component" value="Unassembled WGS sequence"/>
</dbReference>
<dbReference type="OrthoDB" id="2716410at2"/>